<accession>A0ABU5EX59</accession>
<dbReference type="Proteomes" id="UP001272242">
    <property type="component" value="Unassembled WGS sequence"/>
</dbReference>
<dbReference type="InterPro" id="IPR014338">
    <property type="entry name" value="CHP02996_rpt-companion-dom"/>
</dbReference>
<dbReference type="InterPro" id="IPR032675">
    <property type="entry name" value="LRR_dom_sf"/>
</dbReference>
<dbReference type="SUPFAM" id="SSF52047">
    <property type="entry name" value="RNI-like"/>
    <property type="match status" value="1"/>
</dbReference>
<dbReference type="RefSeq" id="WP_320685240.1">
    <property type="nucleotide sequence ID" value="NZ_JAXBLV010000024.1"/>
</dbReference>
<dbReference type="Gene3D" id="3.80.10.10">
    <property type="entry name" value="Ribonuclease Inhibitor"/>
    <property type="match status" value="1"/>
</dbReference>
<name>A0ABU5EX59_9BACT</name>
<dbReference type="NCBIfam" id="TIGR02996">
    <property type="entry name" value="rpt_mate_G_obs"/>
    <property type="match status" value="1"/>
</dbReference>
<evidence type="ECO:0000313" key="2">
    <source>
        <dbReference type="Proteomes" id="UP001272242"/>
    </source>
</evidence>
<sequence>MSSDGQALFRAVCEQPWEDTPRLVYADWLEENGNPVRAEFIRVQVALAQLPPAEQWLHPLAARAAELRKQGDPGKGEVKAGRGKRVKRWSKDLPVLEGVEWTAGYHRGFRNGVVFASMHTVLTFEEMVTAAAPVDWVQVKGLRPFMVEALLTRPWVRRLAGLSLWGEVGTSGMEALARTDALGRLERLDLSVARPTDAGVQALATATSLTNLRRLELEINTGGLTVNGLADLINAPALPRLAAVDGIDWPLLWRARGTDLQERFYQRFPETYRR</sequence>
<dbReference type="EMBL" id="JAXBLV010000024">
    <property type="protein sequence ID" value="MDY3558296.1"/>
    <property type="molecule type" value="Genomic_DNA"/>
</dbReference>
<evidence type="ECO:0000313" key="1">
    <source>
        <dbReference type="EMBL" id="MDY3558296.1"/>
    </source>
</evidence>
<keyword evidence="2" id="KW-1185">Reference proteome</keyword>
<reference evidence="2" key="1">
    <citation type="journal article" date="2023" name="Mar. Drugs">
        <title>Gemmata algarum, a Novel Planctomycete Isolated from an Algal Mat, Displays Antimicrobial Activity.</title>
        <authorList>
            <person name="Kumar G."/>
            <person name="Kallscheuer N."/>
            <person name="Kashif M."/>
            <person name="Ahamad S."/>
            <person name="Jagadeeshwari U."/>
            <person name="Pannikurungottu S."/>
            <person name="Haufschild T."/>
            <person name="Kabuu M."/>
            <person name="Sasikala C."/>
            <person name="Jogler C."/>
            <person name="Ramana C."/>
        </authorList>
    </citation>
    <scope>NUCLEOTIDE SEQUENCE [LARGE SCALE GENOMIC DNA]</scope>
    <source>
        <strain evidence="2">JC673</strain>
    </source>
</reference>
<organism evidence="1 2">
    <name type="scientific">Gemmata algarum</name>
    <dbReference type="NCBI Taxonomy" id="2975278"/>
    <lineage>
        <taxon>Bacteria</taxon>
        <taxon>Pseudomonadati</taxon>
        <taxon>Planctomycetota</taxon>
        <taxon>Planctomycetia</taxon>
        <taxon>Gemmatales</taxon>
        <taxon>Gemmataceae</taxon>
        <taxon>Gemmata</taxon>
    </lineage>
</organism>
<protein>
    <submittedName>
        <fullName evidence="1">TIGR02996 domain-containing protein</fullName>
    </submittedName>
</protein>
<gene>
    <name evidence="1" type="ORF">R5W23_004991</name>
</gene>
<comment type="caution">
    <text evidence="1">The sequence shown here is derived from an EMBL/GenBank/DDBJ whole genome shotgun (WGS) entry which is preliminary data.</text>
</comment>
<proteinExistence type="predicted"/>